<dbReference type="PANTHER" id="PTHR43418:SF4">
    <property type="entry name" value="MULTIFUNCTIONAL TRYPTOPHAN BIOSYNTHESIS PROTEIN"/>
    <property type="match status" value="1"/>
</dbReference>
<dbReference type="PRINTS" id="PR00099">
    <property type="entry name" value="CPSGATASE"/>
</dbReference>
<dbReference type="InterPro" id="IPR006221">
    <property type="entry name" value="TrpG/PapA_dom"/>
</dbReference>
<sequence length="200" mass="22269">MMKVLILDNYDSFTYNLVQYIEEELGQDIDVFRNDEISLEAVGEYDLIVLSPGPGVPAEAGIMPALLQRYASEKVIFGVCLGHQAIGEAFGGTLINLDEVHHGIETEMTRTKTDDTLLAGVPEAFNAGRYHSWVIDPQTLPAELEMTATGEYGGVMALQHREYPIFGVQFHPESIMTKHGRLMIRNLLRFAKDRVEEGVA</sequence>
<dbReference type="Gene3D" id="3.40.50.880">
    <property type="match status" value="1"/>
</dbReference>
<keyword evidence="1" id="KW-0315">Glutamine amidotransferase</keyword>
<dbReference type="SUPFAM" id="SSF52317">
    <property type="entry name" value="Class I glutamine amidotransferase-like"/>
    <property type="match status" value="1"/>
</dbReference>
<accession>A0A1H9CXC6</accession>
<dbReference type="Pfam" id="PF00117">
    <property type="entry name" value="GATase"/>
    <property type="match status" value="1"/>
</dbReference>
<proteinExistence type="predicted"/>
<dbReference type="GO" id="GO:0004049">
    <property type="term" value="F:anthranilate synthase activity"/>
    <property type="evidence" value="ECO:0007669"/>
    <property type="project" value="TreeGrafter"/>
</dbReference>
<dbReference type="EMBL" id="FOFB01000005">
    <property type="protein sequence ID" value="SEQ05253.1"/>
    <property type="molecule type" value="Genomic_DNA"/>
</dbReference>
<feature type="domain" description="Glutamine amidotransferase" evidence="2">
    <location>
        <begin position="5"/>
        <end position="187"/>
    </location>
</feature>
<organism evidence="3 4">
    <name type="scientific">Neolewinella agarilytica</name>
    <dbReference type="NCBI Taxonomy" id="478744"/>
    <lineage>
        <taxon>Bacteria</taxon>
        <taxon>Pseudomonadati</taxon>
        <taxon>Bacteroidota</taxon>
        <taxon>Saprospiria</taxon>
        <taxon>Saprospirales</taxon>
        <taxon>Lewinellaceae</taxon>
        <taxon>Neolewinella</taxon>
    </lineage>
</organism>
<dbReference type="STRING" id="478744.SAMN05444359_10535"/>
<name>A0A1H9CXC6_9BACT</name>
<dbReference type="InterPro" id="IPR050472">
    <property type="entry name" value="Anth_synth/Amidotransfase"/>
</dbReference>
<evidence type="ECO:0000259" key="2">
    <source>
        <dbReference type="Pfam" id="PF00117"/>
    </source>
</evidence>
<dbReference type="PRINTS" id="PR00097">
    <property type="entry name" value="ANTSNTHASEII"/>
</dbReference>
<protein>
    <submittedName>
        <fullName evidence="3">Anthranilate synthase, component II</fullName>
    </submittedName>
</protein>
<dbReference type="PANTHER" id="PTHR43418">
    <property type="entry name" value="MULTIFUNCTIONAL TRYPTOPHAN BIOSYNTHESIS PROTEIN-RELATED"/>
    <property type="match status" value="1"/>
</dbReference>
<dbReference type="InParanoid" id="A0A1H9CXC6"/>
<evidence type="ECO:0000256" key="1">
    <source>
        <dbReference type="ARBA" id="ARBA00022962"/>
    </source>
</evidence>
<dbReference type="Proteomes" id="UP000199021">
    <property type="component" value="Unassembled WGS sequence"/>
</dbReference>
<gene>
    <name evidence="3" type="ORF">SAMN05444359_10535</name>
</gene>
<dbReference type="NCBIfam" id="TIGR00566">
    <property type="entry name" value="trpG_papA"/>
    <property type="match status" value="1"/>
</dbReference>
<keyword evidence="4" id="KW-1185">Reference proteome</keyword>
<evidence type="ECO:0000313" key="4">
    <source>
        <dbReference type="Proteomes" id="UP000199021"/>
    </source>
</evidence>
<dbReference type="FunFam" id="3.40.50.880:FF:000003">
    <property type="entry name" value="Anthranilate synthase component II"/>
    <property type="match status" value="1"/>
</dbReference>
<dbReference type="PRINTS" id="PR00096">
    <property type="entry name" value="GATASE"/>
</dbReference>
<evidence type="ECO:0000313" key="3">
    <source>
        <dbReference type="EMBL" id="SEQ05253.1"/>
    </source>
</evidence>
<dbReference type="PROSITE" id="PS51273">
    <property type="entry name" value="GATASE_TYPE_1"/>
    <property type="match status" value="1"/>
</dbReference>
<dbReference type="AlphaFoldDB" id="A0A1H9CXC6"/>
<reference evidence="4" key="1">
    <citation type="submission" date="2016-10" db="EMBL/GenBank/DDBJ databases">
        <authorList>
            <person name="Varghese N."/>
            <person name="Submissions S."/>
        </authorList>
    </citation>
    <scope>NUCLEOTIDE SEQUENCE [LARGE SCALE GENOMIC DNA]</scope>
    <source>
        <strain evidence="4">DSM 24740</strain>
    </source>
</reference>
<dbReference type="CDD" id="cd01743">
    <property type="entry name" value="GATase1_Anthranilate_Synthase"/>
    <property type="match status" value="1"/>
</dbReference>
<dbReference type="InterPro" id="IPR029062">
    <property type="entry name" value="Class_I_gatase-like"/>
</dbReference>
<dbReference type="GO" id="GO:0005829">
    <property type="term" value="C:cytosol"/>
    <property type="evidence" value="ECO:0007669"/>
    <property type="project" value="TreeGrafter"/>
</dbReference>
<dbReference type="GO" id="GO:0000162">
    <property type="term" value="P:L-tryptophan biosynthetic process"/>
    <property type="evidence" value="ECO:0007669"/>
    <property type="project" value="TreeGrafter"/>
</dbReference>
<dbReference type="InterPro" id="IPR017926">
    <property type="entry name" value="GATASE"/>
</dbReference>
<dbReference type="FunCoup" id="A0A1H9CXC6">
    <property type="interactions" value="320"/>
</dbReference>